<feature type="region of interest" description="Disordered" evidence="1">
    <location>
        <begin position="572"/>
        <end position="592"/>
    </location>
</feature>
<dbReference type="GO" id="GO:0006606">
    <property type="term" value="P:protein import into nucleus"/>
    <property type="evidence" value="ECO:0007669"/>
    <property type="project" value="TreeGrafter"/>
</dbReference>
<evidence type="ECO:0000313" key="2">
    <source>
        <dbReference type="EMBL" id="KAK0648769.1"/>
    </source>
</evidence>
<dbReference type="CDD" id="cd18724">
    <property type="entry name" value="PIN_LabA-like"/>
    <property type="match status" value="1"/>
</dbReference>
<keyword evidence="3" id="KW-1185">Reference proteome</keyword>
<evidence type="ECO:0000313" key="3">
    <source>
        <dbReference type="Proteomes" id="UP001174936"/>
    </source>
</evidence>
<dbReference type="GO" id="GO:0031267">
    <property type="term" value="F:small GTPase binding"/>
    <property type="evidence" value="ECO:0007669"/>
    <property type="project" value="TreeGrafter"/>
</dbReference>
<sequence length="700" mass="77467">MTGTSTAQREPEGRRRVGQHLAMLGKWAEAYSKVVHRQPLVSIWQFSIADQEKLLRQPACELRVERDANNNYQLRTVEGVESQELDPELVAFMRGPVYQRASARGLELMTAIEDASPAADNIQAATFQAARLAGHDDETAQVLAKKAFQAHLDAAAKAVKARWKQAKIERFRQFGKDIIIGDTKAYLSSSDEGNMKIMVQESFKRRVIDSQRAQSQTKVTQFIPEVKHGAIASTSSSPAHGSETTQGSLSSRSPPFFPSDDSNSPQSARRGSADSAQSHTIQINEGAPLNPFTYGPLQYEAGLHQAADGHLGAGLNEVFYNNAMSANAMFFSTDGLVPACVSYNRGFADAIQPFRAPFPAYSASPAASPTTLPFPRADFTAHAVFDSQSESEASFATQKPKARGYPLAVVQPFSGMTCYDVPFQGSKDELAPEYWTTKEGKARYLLYKSLELKDEDLRLYQNEKAAEAASKPIHIFVDLSNIIIGFYDSLKMKRGLPIQKRVISPPFSFNNFHSLVTRGRETAKLVVAGSIAHTKKKRPDYMLQAQELGYEMNILHRVPKPVSPTFRRKPKNVRELESATSETSGDDCFTGPMKNGEQGVDELLHLKILQSAIDAPGGGTIALATGDAAHAEYSDGFKSNIERALVGGWNIELYGWSRNISSAWREPEFIKQWGDKFRIIELDNFCEELFDMTIESLQRD</sequence>
<dbReference type="AlphaFoldDB" id="A0AA40CTS7"/>
<feature type="compositionally biased region" description="Low complexity" evidence="1">
    <location>
        <begin position="248"/>
        <end position="267"/>
    </location>
</feature>
<feature type="region of interest" description="Disordered" evidence="1">
    <location>
        <begin position="229"/>
        <end position="287"/>
    </location>
</feature>
<dbReference type="GO" id="GO:0005634">
    <property type="term" value="C:nucleus"/>
    <property type="evidence" value="ECO:0007669"/>
    <property type="project" value="TreeGrafter"/>
</dbReference>
<dbReference type="PANTHER" id="PTHR15837">
    <property type="entry name" value="RAN GUANINE NUCLEOTIDE RELEASE FACTOR"/>
    <property type="match status" value="1"/>
</dbReference>
<accession>A0AA40CTS7</accession>
<evidence type="ECO:0000256" key="1">
    <source>
        <dbReference type="SAM" id="MobiDB-lite"/>
    </source>
</evidence>
<reference evidence="2" key="1">
    <citation type="submission" date="2023-06" db="EMBL/GenBank/DDBJ databases">
        <title>Genome-scale phylogeny and comparative genomics of the fungal order Sordariales.</title>
        <authorList>
            <consortium name="Lawrence Berkeley National Laboratory"/>
            <person name="Hensen N."/>
            <person name="Bonometti L."/>
            <person name="Westerberg I."/>
            <person name="Brannstrom I.O."/>
            <person name="Guillou S."/>
            <person name="Cros-Aarteil S."/>
            <person name="Calhoun S."/>
            <person name="Haridas S."/>
            <person name="Kuo A."/>
            <person name="Mondo S."/>
            <person name="Pangilinan J."/>
            <person name="Riley R."/>
            <person name="Labutti K."/>
            <person name="Andreopoulos B."/>
            <person name="Lipzen A."/>
            <person name="Chen C."/>
            <person name="Yanf M."/>
            <person name="Daum C."/>
            <person name="Ng V."/>
            <person name="Clum A."/>
            <person name="Steindorff A."/>
            <person name="Ohm R."/>
            <person name="Martin F."/>
            <person name="Silar P."/>
            <person name="Natvig D."/>
            <person name="Lalanne C."/>
            <person name="Gautier V."/>
            <person name="Ament-Velasquez S.L."/>
            <person name="Kruys A."/>
            <person name="Hutchinson M.I."/>
            <person name="Powell A.J."/>
            <person name="Barry K."/>
            <person name="Miller A.N."/>
            <person name="Grigoriev I.V."/>
            <person name="Debuchy R."/>
            <person name="Gladieux P."/>
            <person name="Thoren M.H."/>
            <person name="Johannesson H."/>
        </authorList>
    </citation>
    <scope>NUCLEOTIDE SEQUENCE</scope>
    <source>
        <strain evidence="2">SMH2532-1</strain>
    </source>
</reference>
<dbReference type="Gene3D" id="3.40.50.1010">
    <property type="entry name" value="5'-nuclease"/>
    <property type="match status" value="1"/>
</dbReference>
<organism evidence="2 3">
    <name type="scientific">Cercophora newfieldiana</name>
    <dbReference type="NCBI Taxonomy" id="92897"/>
    <lineage>
        <taxon>Eukaryota</taxon>
        <taxon>Fungi</taxon>
        <taxon>Dikarya</taxon>
        <taxon>Ascomycota</taxon>
        <taxon>Pezizomycotina</taxon>
        <taxon>Sordariomycetes</taxon>
        <taxon>Sordariomycetidae</taxon>
        <taxon>Sordariales</taxon>
        <taxon>Lasiosphaeriaceae</taxon>
        <taxon>Cercophora</taxon>
    </lineage>
</organism>
<dbReference type="InterPro" id="IPR007681">
    <property type="entry name" value="Mog1"/>
</dbReference>
<comment type="caution">
    <text evidence="2">The sequence shown here is derived from an EMBL/GenBank/DDBJ whole genome shotgun (WGS) entry which is preliminary data.</text>
</comment>
<name>A0AA40CTS7_9PEZI</name>
<dbReference type="EMBL" id="JAULSV010000003">
    <property type="protein sequence ID" value="KAK0648769.1"/>
    <property type="molecule type" value="Genomic_DNA"/>
</dbReference>
<proteinExistence type="predicted"/>
<feature type="compositionally biased region" description="Polar residues" evidence="1">
    <location>
        <begin position="274"/>
        <end position="283"/>
    </location>
</feature>
<protein>
    <submittedName>
        <fullName evidence="2">Uncharacterized protein</fullName>
    </submittedName>
</protein>
<dbReference type="Proteomes" id="UP001174936">
    <property type="component" value="Unassembled WGS sequence"/>
</dbReference>
<dbReference type="GO" id="GO:0005085">
    <property type="term" value="F:guanyl-nucleotide exchange factor activity"/>
    <property type="evidence" value="ECO:0007669"/>
    <property type="project" value="TreeGrafter"/>
</dbReference>
<feature type="compositionally biased region" description="Polar residues" evidence="1">
    <location>
        <begin position="232"/>
        <end position="247"/>
    </location>
</feature>
<dbReference type="PANTHER" id="PTHR15837:SF5">
    <property type="entry name" value="NYN DOMAIN-CONTAINING PROTEIN"/>
    <property type="match status" value="1"/>
</dbReference>
<gene>
    <name evidence="2" type="ORF">B0T16DRAFT_324855</name>
</gene>